<dbReference type="STRING" id="1176165.GCA_001584405_00971"/>
<dbReference type="InterPro" id="IPR005583">
    <property type="entry name" value="YaaA"/>
</dbReference>
<comment type="caution">
    <text evidence="1">The sequence shown here is derived from an EMBL/GenBank/DDBJ whole genome shotgun (WGS) entry which is preliminary data.</text>
</comment>
<dbReference type="Pfam" id="PF03883">
    <property type="entry name" value="H2O2_YaaD"/>
    <property type="match status" value="1"/>
</dbReference>
<dbReference type="PANTHER" id="PTHR30283">
    <property type="entry name" value="PEROXIDE STRESS RESPONSE PROTEIN YAAA"/>
    <property type="match status" value="1"/>
</dbReference>
<dbReference type="EMBL" id="PKGO01000001">
    <property type="protein sequence ID" value="PKY71315.1"/>
    <property type="molecule type" value="Genomic_DNA"/>
</dbReference>
<dbReference type="GO" id="GO:0033194">
    <property type="term" value="P:response to hydroperoxide"/>
    <property type="evidence" value="ECO:0007669"/>
    <property type="project" value="TreeGrafter"/>
</dbReference>
<evidence type="ECO:0000313" key="1">
    <source>
        <dbReference type="EMBL" id="PKY71315.1"/>
    </source>
</evidence>
<evidence type="ECO:0000313" key="2">
    <source>
        <dbReference type="Proteomes" id="UP000242755"/>
    </source>
</evidence>
<reference evidence="1 2" key="1">
    <citation type="submission" date="2017-12" db="EMBL/GenBank/DDBJ databases">
        <title>Phylogenetic diversity of female urinary microbiome.</title>
        <authorList>
            <person name="Thomas-White K."/>
            <person name="Wolfe A.J."/>
        </authorList>
    </citation>
    <scope>NUCLEOTIDE SEQUENCE [LARGE SCALE GENOMIC DNA]</scope>
    <source>
        <strain evidence="1 2">UMB0426</strain>
    </source>
</reference>
<name>A0A2I1IJL7_9MICO</name>
<sequence length="257" mass="27498">MSIMFILLPPSEGKTPAQDGAPVDLSSLSLPELNETRREVLAELQKVSAAPDALVQLGVGERIAGEVARNIDLDTEPTAQALTVYTGVLFEALDVSAVLQAPRERVERVFIASALFGMVGALDHIPAYRLSMKTSLGDLGPLAKLWKEALGEPLAEHFGDAPVLDCRSGDYRRPWPGIPENTVAVNVVKEVAGKRTTVSHSAKHTRGLVASHLLQRSEPMPSSPEAIADAVAEQFEVEYAPPRGKQSAVLTVVLPDA</sequence>
<proteinExistence type="predicted"/>
<gene>
    <name evidence="1" type="ORF">CYJ40_01205</name>
</gene>
<organism evidence="1 2">
    <name type="scientific">Brevibacterium ravenspurgense</name>
    <dbReference type="NCBI Taxonomy" id="479117"/>
    <lineage>
        <taxon>Bacteria</taxon>
        <taxon>Bacillati</taxon>
        <taxon>Actinomycetota</taxon>
        <taxon>Actinomycetes</taxon>
        <taxon>Micrococcales</taxon>
        <taxon>Brevibacteriaceae</taxon>
        <taxon>Brevibacterium</taxon>
    </lineage>
</organism>
<protein>
    <submittedName>
        <fullName evidence="1">Peroxide stress protein YaaA</fullName>
    </submittedName>
</protein>
<dbReference type="PANTHER" id="PTHR30283:SF4">
    <property type="entry name" value="PEROXIDE STRESS RESISTANCE PROTEIN YAAA"/>
    <property type="match status" value="1"/>
</dbReference>
<dbReference type="GO" id="GO:0005829">
    <property type="term" value="C:cytosol"/>
    <property type="evidence" value="ECO:0007669"/>
    <property type="project" value="TreeGrafter"/>
</dbReference>
<dbReference type="AlphaFoldDB" id="A0A2I1IJL7"/>
<dbReference type="Proteomes" id="UP000242755">
    <property type="component" value="Unassembled WGS sequence"/>
</dbReference>
<accession>A0A2I1IJL7</accession>